<keyword evidence="2" id="KW-1185">Reference proteome</keyword>
<sequence>MGVLIDSLKYYSATTERLSGSKVNANKYIHCSAHWNPVAFKTVWLDGKTIKTIYGAVNAVELFGFL</sequence>
<evidence type="ECO:0000313" key="1">
    <source>
        <dbReference type="EMBL" id="KAB0871832.1"/>
    </source>
</evidence>
<evidence type="ECO:0000313" key="2">
    <source>
        <dbReference type="Proteomes" id="UP000469927"/>
    </source>
</evidence>
<proteinExistence type="predicted"/>
<feature type="non-terminal residue" evidence="1">
    <location>
        <position position="66"/>
    </location>
</feature>
<dbReference type="EMBL" id="WAGD01000095">
    <property type="protein sequence ID" value="KAB0871832.1"/>
    <property type="molecule type" value="Genomic_DNA"/>
</dbReference>
<dbReference type="RefSeq" id="WP_151030421.1">
    <property type="nucleotide sequence ID" value="NZ_JADKNN010000083.1"/>
</dbReference>
<gene>
    <name evidence="1" type="ORF">FZI19_20765</name>
</gene>
<dbReference type="Proteomes" id="UP000469927">
    <property type="component" value="Unassembled WGS sequence"/>
</dbReference>
<protein>
    <submittedName>
        <fullName evidence="1">Uncharacterized protein</fullName>
    </submittedName>
</protein>
<comment type="caution">
    <text evidence="1">The sequence shown here is derived from an EMBL/GenBank/DDBJ whole genome shotgun (WGS) entry which is preliminary data.</text>
</comment>
<name>A0ABQ6TU59_9ENTR</name>
<accession>A0ABQ6TU59</accession>
<organism evidence="1 2">
    <name type="scientific">Cronobacter muytjensii</name>
    <dbReference type="NCBI Taxonomy" id="413501"/>
    <lineage>
        <taxon>Bacteria</taxon>
        <taxon>Pseudomonadati</taxon>
        <taxon>Pseudomonadota</taxon>
        <taxon>Gammaproteobacteria</taxon>
        <taxon>Enterobacterales</taxon>
        <taxon>Enterobacteriaceae</taxon>
        <taxon>Cronobacter</taxon>
    </lineage>
</organism>
<reference evidence="1 2" key="1">
    <citation type="submission" date="2019-08" db="EMBL/GenBank/DDBJ databases">
        <title>Prevalence, distribution, and phylogeny of type two toxin-antitoxin genes possessed by Cronobacter species where C. sakazakii homologs follow sequence type lineages.</title>
        <authorList>
            <person name="Finkelstein S."/>
            <person name="Negrete F."/>
            <person name="Jang H."/>
            <person name="Gopinath G.R."/>
            <person name="Tall B.D."/>
        </authorList>
    </citation>
    <scope>NUCLEOTIDE SEQUENCE [LARGE SCALE GENOMIC DNA]</scope>
    <source>
        <strain evidence="1 2">MOD1_GK1257</strain>
    </source>
</reference>